<accession>A0A3N4HWN9</accession>
<protein>
    <recommendedName>
        <fullName evidence="5">Extracellular membrane protein CFEM domain-containing protein</fullName>
    </recommendedName>
</protein>
<sequence>MRFSAVLVSLVAATGFVAAQSSSSTSTSVVPVATTSYDKVTAACLDGCAEDDVNCRAACFGNPHPDEDAANATTQCSMKCVQGDGTEAETAAYAACQKACVDKHFLTTTGGTPAATSGSSTKPSGSKGSDAASSDDKDDSEKTDEEKKADADSEEANADDKDSGAGKLAMSAGGAIALAFVALAL</sequence>
<dbReference type="AlphaFoldDB" id="A0A3N4HWN9"/>
<evidence type="ECO:0008006" key="5">
    <source>
        <dbReference type="Google" id="ProtNLM"/>
    </source>
</evidence>
<feature type="chain" id="PRO_5018287391" description="Extracellular membrane protein CFEM domain-containing protein" evidence="2">
    <location>
        <begin position="20"/>
        <end position="185"/>
    </location>
</feature>
<proteinExistence type="predicted"/>
<feature type="signal peptide" evidence="2">
    <location>
        <begin position="1"/>
        <end position="19"/>
    </location>
</feature>
<evidence type="ECO:0000313" key="4">
    <source>
        <dbReference type="Proteomes" id="UP000275078"/>
    </source>
</evidence>
<keyword evidence="4" id="KW-1185">Reference proteome</keyword>
<feature type="region of interest" description="Disordered" evidence="1">
    <location>
        <begin position="111"/>
        <end position="167"/>
    </location>
</feature>
<dbReference type="Proteomes" id="UP000275078">
    <property type="component" value="Unassembled WGS sequence"/>
</dbReference>
<name>A0A3N4HWN9_ASCIM</name>
<evidence type="ECO:0000256" key="1">
    <source>
        <dbReference type="SAM" id="MobiDB-lite"/>
    </source>
</evidence>
<feature type="compositionally biased region" description="Low complexity" evidence="1">
    <location>
        <begin position="111"/>
        <end position="132"/>
    </location>
</feature>
<dbReference type="STRING" id="1160509.A0A3N4HWN9"/>
<evidence type="ECO:0000256" key="2">
    <source>
        <dbReference type="SAM" id="SignalP"/>
    </source>
</evidence>
<organism evidence="3 4">
    <name type="scientific">Ascobolus immersus RN42</name>
    <dbReference type="NCBI Taxonomy" id="1160509"/>
    <lineage>
        <taxon>Eukaryota</taxon>
        <taxon>Fungi</taxon>
        <taxon>Dikarya</taxon>
        <taxon>Ascomycota</taxon>
        <taxon>Pezizomycotina</taxon>
        <taxon>Pezizomycetes</taxon>
        <taxon>Pezizales</taxon>
        <taxon>Ascobolaceae</taxon>
        <taxon>Ascobolus</taxon>
    </lineage>
</organism>
<keyword evidence="2" id="KW-0732">Signal</keyword>
<reference evidence="3 4" key="1">
    <citation type="journal article" date="2018" name="Nat. Ecol. Evol.">
        <title>Pezizomycetes genomes reveal the molecular basis of ectomycorrhizal truffle lifestyle.</title>
        <authorList>
            <person name="Murat C."/>
            <person name="Payen T."/>
            <person name="Noel B."/>
            <person name="Kuo A."/>
            <person name="Morin E."/>
            <person name="Chen J."/>
            <person name="Kohler A."/>
            <person name="Krizsan K."/>
            <person name="Balestrini R."/>
            <person name="Da Silva C."/>
            <person name="Montanini B."/>
            <person name="Hainaut M."/>
            <person name="Levati E."/>
            <person name="Barry K.W."/>
            <person name="Belfiori B."/>
            <person name="Cichocki N."/>
            <person name="Clum A."/>
            <person name="Dockter R.B."/>
            <person name="Fauchery L."/>
            <person name="Guy J."/>
            <person name="Iotti M."/>
            <person name="Le Tacon F."/>
            <person name="Lindquist E.A."/>
            <person name="Lipzen A."/>
            <person name="Malagnac F."/>
            <person name="Mello A."/>
            <person name="Molinier V."/>
            <person name="Miyauchi S."/>
            <person name="Poulain J."/>
            <person name="Riccioni C."/>
            <person name="Rubini A."/>
            <person name="Sitrit Y."/>
            <person name="Splivallo R."/>
            <person name="Traeger S."/>
            <person name="Wang M."/>
            <person name="Zifcakova L."/>
            <person name="Wipf D."/>
            <person name="Zambonelli A."/>
            <person name="Paolocci F."/>
            <person name="Nowrousian M."/>
            <person name="Ottonello S."/>
            <person name="Baldrian P."/>
            <person name="Spatafora J.W."/>
            <person name="Henrissat B."/>
            <person name="Nagy L.G."/>
            <person name="Aury J.M."/>
            <person name="Wincker P."/>
            <person name="Grigoriev I.V."/>
            <person name="Bonfante P."/>
            <person name="Martin F.M."/>
        </authorList>
    </citation>
    <scope>NUCLEOTIDE SEQUENCE [LARGE SCALE GENOMIC DNA]</scope>
    <source>
        <strain evidence="3 4">RN42</strain>
    </source>
</reference>
<dbReference type="OrthoDB" id="5597238at2759"/>
<evidence type="ECO:0000313" key="3">
    <source>
        <dbReference type="EMBL" id="RPA74084.1"/>
    </source>
</evidence>
<dbReference type="EMBL" id="ML119801">
    <property type="protein sequence ID" value="RPA74084.1"/>
    <property type="molecule type" value="Genomic_DNA"/>
</dbReference>
<gene>
    <name evidence="3" type="ORF">BJ508DRAFT_418780</name>
</gene>